<dbReference type="GeneID" id="92027989"/>
<feature type="region of interest" description="Disordered" evidence="6">
    <location>
        <begin position="322"/>
        <end position="341"/>
    </location>
</feature>
<feature type="transmembrane region" description="Helical" evidence="7">
    <location>
        <begin position="167"/>
        <end position="188"/>
    </location>
</feature>
<feature type="transmembrane region" description="Helical" evidence="7">
    <location>
        <begin position="111"/>
        <end position="130"/>
    </location>
</feature>
<reference evidence="9 10" key="1">
    <citation type="submission" date="2024-04" db="EMBL/GenBank/DDBJ databases">
        <title>Phyllosticta paracitricarpa is synonymous to the EU quarantine fungus P. citricarpa based on phylogenomic analyses.</title>
        <authorList>
            <consortium name="Lawrence Berkeley National Laboratory"/>
            <person name="Van ingen-buijs V.A."/>
            <person name="Van westerhoven A.C."/>
            <person name="Haridas S."/>
            <person name="Skiadas P."/>
            <person name="Martin F."/>
            <person name="Groenewald J.Z."/>
            <person name="Crous P.W."/>
            <person name="Seidl M.F."/>
        </authorList>
    </citation>
    <scope>NUCLEOTIDE SEQUENCE [LARGE SCALE GENOMIC DNA]</scope>
    <source>
        <strain evidence="9 10">CPC 17464</strain>
    </source>
</reference>
<keyword evidence="10" id="KW-1185">Reference proteome</keyword>
<dbReference type="RefSeq" id="XP_066656775.1">
    <property type="nucleotide sequence ID" value="XM_066795083.1"/>
</dbReference>
<keyword evidence="3 7" id="KW-1133">Transmembrane helix</keyword>
<dbReference type="PANTHER" id="PTHR13439:SF0">
    <property type="entry name" value="TOPOISOMERASE I DAMAGE AFFECTED PROTEIN 4"/>
    <property type="match status" value="1"/>
</dbReference>
<evidence type="ECO:0000259" key="8">
    <source>
        <dbReference type="PROSITE" id="PS50922"/>
    </source>
</evidence>
<feature type="transmembrane region" description="Helical" evidence="7">
    <location>
        <begin position="76"/>
        <end position="96"/>
    </location>
</feature>
<evidence type="ECO:0000256" key="3">
    <source>
        <dbReference type="ARBA" id="ARBA00022989"/>
    </source>
</evidence>
<evidence type="ECO:0000256" key="6">
    <source>
        <dbReference type="SAM" id="MobiDB-lite"/>
    </source>
</evidence>
<keyword evidence="2 5" id="KW-0812">Transmembrane</keyword>
<feature type="transmembrane region" description="Helical" evidence="7">
    <location>
        <begin position="200"/>
        <end position="220"/>
    </location>
</feature>
<sequence length="366" mass="41918">MLDPFPFEAPKALQRAVEPLAYRLGLTTLPIHIHEVLLAALLYHVTCTVVSPWLSTRFFPKIYPQFNRRTRINWDVHVVSLLQSTLINAVALWVHWVDDERAEMNWRGRVWGYTGGCGLVQALACGYFVWDLWISLRYVREFGLGLLAHAVSALAVFSFGFRPFVNYYATTFILYELSSPFLNVHWFCDKLNLTGSKLQLYNGFLLIGSFFGARLCWGTYSSIRCFYDVYRALTQPGGPADTATSHMMRFAGDEQTVPMWLAYTYLASNLTLNSLNFYWFGKMIETVRKRFDPPLGTKRPAKKAKKEEEKVLVEGIELDTDEEVEQRTNGSTTAVETDPVVARGLYDDGRRTIEVSQTEIRSRQRG</sequence>
<dbReference type="PROSITE" id="PS50922">
    <property type="entry name" value="TLC"/>
    <property type="match status" value="1"/>
</dbReference>
<dbReference type="PANTHER" id="PTHR13439">
    <property type="entry name" value="CT120 PROTEIN"/>
    <property type="match status" value="1"/>
</dbReference>
<protein>
    <submittedName>
        <fullName evidence="9">TLC domain-containing protein</fullName>
    </submittedName>
</protein>
<keyword evidence="4 5" id="KW-0472">Membrane</keyword>
<evidence type="ECO:0000256" key="2">
    <source>
        <dbReference type="ARBA" id="ARBA00022692"/>
    </source>
</evidence>
<evidence type="ECO:0000313" key="9">
    <source>
        <dbReference type="EMBL" id="KAK7539504.1"/>
    </source>
</evidence>
<feature type="transmembrane region" description="Helical" evidence="7">
    <location>
        <begin position="142"/>
        <end position="161"/>
    </location>
</feature>
<comment type="subcellular location">
    <subcellularLocation>
        <location evidence="1">Membrane</location>
        <topology evidence="1">Multi-pass membrane protein</topology>
    </subcellularLocation>
</comment>
<proteinExistence type="predicted"/>
<evidence type="ECO:0000256" key="7">
    <source>
        <dbReference type="SAM" id="Phobius"/>
    </source>
</evidence>
<feature type="transmembrane region" description="Helical" evidence="7">
    <location>
        <begin position="36"/>
        <end position="55"/>
    </location>
</feature>
<feature type="domain" description="TLC" evidence="8">
    <location>
        <begin position="69"/>
        <end position="292"/>
    </location>
</feature>
<evidence type="ECO:0000256" key="1">
    <source>
        <dbReference type="ARBA" id="ARBA00004141"/>
    </source>
</evidence>
<evidence type="ECO:0000256" key="4">
    <source>
        <dbReference type="ARBA" id="ARBA00023136"/>
    </source>
</evidence>
<gene>
    <name evidence="9" type="ORF">J3D65DRAFT_281759</name>
</gene>
<dbReference type="SMART" id="SM00724">
    <property type="entry name" value="TLC"/>
    <property type="match status" value="1"/>
</dbReference>
<dbReference type="Pfam" id="PF03798">
    <property type="entry name" value="TRAM_LAG1_CLN8"/>
    <property type="match status" value="1"/>
</dbReference>
<name>A0ABR1LWF1_9PEZI</name>
<dbReference type="Proteomes" id="UP001360953">
    <property type="component" value="Unassembled WGS sequence"/>
</dbReference>
<comment type="caution">
    <text evidence="9">The sequence shown here is derived from an EMBL/GenBank/DDBJ whole genome shotgun (WGS) entry which is preliminary data.</text>
</comment>
<dbReference type="InterPro" id="IPR050846">
    <property type="entry name" value="TLCD"/>
</dbReference>
<evidence type="ECO:0000313" key="10">
    <source>
        <dbReference type="Proteomes" id="UP001360953"/>
    </source>
</evidence>
<organism evidence="9 10">
    <name type="scientific">Phyllosticta citribraziliensis</name>
    <dbReference type="NCBI Taxonomy" id="989973"/>
    <lineage>
        <taxon>Eukaryota</taxon>
        <taxon>Fungi</taxon>
        <taxon>Dikarya</taxon>
        <taxon>Ascomycota</taxon>
        <taxon>Pezizomycotina</taxon>
        <taxon>Dothideomycetes</taxon>
        <taxon>Dothideomycetes incertae sedis</taxon>
        <taxon>Botryosphaeriales</taxon>
        <taxon>Phyllostictaceae</taxon>
        <taxon>Phyllosticta</taxon>
    </lineage>
</organism>
<accession>A0ABR1LWF1</accession>
<dbReference type="EMBL" id="JBBPEH010000004">
    <property type="protein sequence ID" value="KAK7539504.1"/>
    <property type="molecule type" value="Genomic_DNA"/>
</dbReference>
<feature type="transmembrane region" description="Helical" evidence="7">
    <location>
        <begin position="260"/>
        <end position="280"/>
    </location>
</feature>
<evidence type="ECO:0000256" key="5">
    <source>
        <dbReference type="PROSITE-ProRule" id="PRU00205"/>
    </source>
</evidence>
<dbReference type="InterPro" id="IPR006634">
    <property type="entry name" value="TLC-dom"/>
</dbReference>